<dbReference type="SFLD" id="SFLDS00005">
    <property type="entry name" value="Isoprenoid_Synthase_Type_I"/>
    <property type="match status" value="1"/>
</dbReference>
<dbReference type="Proteomes" id="UP000616769">
    <property type="component" value="Unassembled WGS sequence"/>
</dbReference>
<reference evidence="5 8" key="1">
    <citation type="journal article" date="2015" name="Parasit. Vectors">
        <title>Draft genome of the scabies mite.</title>
        <authorList>
            <person name="Rider S.D.Jr."/>
            <person name="Morgan M.S."/>
            <person name="Arlian L.G."/>
        </authorList>
    </citation>
    <scope>NUCLEOTIDE SEQUENCE [LARGE SCALE GENOMIC DNA]</scope>
    <source>
        <strain evidence="5">Arlian Lab</strain>
    </source>
</reference>
<proteinExistence type="inferred from homology"/>
<dbReference type="PROSITE" id="PS00723">
    <property type="entry name" value="POLYPRENYL_SYNTHASE_1"/>
    <property type="match status" value="1"/>
</dbReference>
<dbReference type="Proteomes" id="UP000070412">
    <property type="component" value="Unassembled WGS sequence"/>
</dbReference>
<dbReference type="OrthoDB" id="6921389at2759"/>
<keyword evidence="1" id="KW-0479">Metal-binding</keyword>
<evidence type="ECO:0000256" key="1">
    <source>
        <dbReference type="ARBA" id="ARBA00022723"/>
    </source>
</evidence>
<dbReference type="EnsemblMetazoa" id="SSS_5187s_mrna">
    <property type="protein sequence ID" value="KAF7488900.1"/>
    <property type="gene ID" value="SSS_5187"/>
</dbReference>
<dbReference type="Pfam" id="PF00348">
    <property type="entry name" value="polyprenyl_synt"/>
    <property type="match status" value="1"/>
</dbReference>
<dbReference type="InterPro" id="IPR033749">
    <property type="entry name" value="Polyprenyl_synt_CS"/>
</dbReference>
<comment type="similarity">
    <text evidence="3">Belongs to the FPP/GGPP synthase family.</text>
</comment>
<dbReference type="EMBL" id="JXLN01011066">
    <property type="protein sequence ID" value="KPM06719.1"/>
    <property type="molecule type" value="Genomic_DNA"/>
</dbReference>
<evidence type="ECO:0000313" key="8">
    <source>
        <dbReference type="Proteomes" id="UP000616769"/>
    </source>
</evidence>
<keyword evidence="7" id="KW-1185">Reference proteome</keyword>
<dbReference type="GO" id="GO:0008299">
    <property type="term" value="P:isoprenoid biosynthetic process"/>
    <property type="evidence" value="ECO:0007669"/>
    <property type="project" value="InterPro"/>
</dbReference>
<dbReference type="SFLD" id="SFLDG01017">
    <property type="entry name" value="Polyprenyl_Transferase_Like"/>
    <property type="match status" value="1"/>
</dbReference>
<dbReference type="OMA" id="FYSKAFF"/>
<dbReference type="GO" id="GO:0046872">
    <property type="term" value="F:metal ion binding"/>
    <property type="evidence" value="ECO:0007669"/>
    <property type="project" value="UniProtKB-KW"/>
</dbReference>
<dbReference type="PANTHER" id="PTHR12001:SF44">
    <property type="entry name" value="GERANYLGERANYL PYROPHOSPHATE SYNTHASE"/>
    <property type="match status" value="1"/>
</dbReference>
<gene>
    <name evidence="5" type="ORF">QR98_0051970</name>
    <name evidence="4" type="ORF">SSS_5187</name>
</gene>
<reference evidence="7" key="2">
    <citation type="journal article" date="2020" name="PLoS Negl. Trop. Dis.">
        <title>High-quality nuclear genome for Sarcoptes scabiei-A critical resource for a neglected parasite.</title>
        <authorList>
            <person name="Korhonen P.K."/>
            <person name="Gasser R.B."/>
            <person name="Ma G."/>
            <person name="Wang T."/>
            <person name="Stroehlein A.J."/>
            <person name="Young N.D."/>
            <person name="Ang C.S."/>
            <person name="Fernando D.D."/>
            <person name="Lu H.C."/>
            <person name="Taylor S."/>
            <person name="Reynolds S.L."/>
            <person name="Mofiz E."/>
            <person name="Najaraj S.H."/>
            <person name="Gowda H."/>
            <person name="Madugundu A."/>
            <person name="Renuse S."/>
            <person name="Holt D."/>
            <person name="Pandey A."/>
            <person name="Papenfuss A.T."/>
            <person name="Fischer K."/>
        </authorList>
    </citation>
    <scope>NUCLEOTIDE SEQUENCE [LARGE SCALE GENOMIC DNA]</scope>
</reference>
<dbReference type="GO" id="GO:0042811">
    <property type="term" value="P:pheromone biosynthetic process"/>
    <property type="evidence" value="ECO:0007669"/>
    <property type="project" value="UniProtKB-ARBA"/>
</dbReference>
<evidence type="ECO:0000256" key="2">
    <source>
        <dbReference type="ARBA" id="ARBA00022842"/>
    </source>
</evidence>
<dbReference type="InterPro" id="IPR000092">
    <property type="entry name" value="Polyprenyl_synt"/>
</dbReference>
<reference evidence="4" key="3">
    <citation type="submission" date="2020-01" db="EMBL/GenBank/DDBJ databases">
        <authorList>
            <person name="Korhonen P.K.K."/>
            <person name="Guangxu M.G."/>
            <person name="Wang T.W."/>
            <person name="Stroehlein A.J.S."/>
            <person name="Young N.D."/>
            <person name="Ang C.-S.A."/>
            <person name="Fernando D.W.F."/>
            <person name="Lu H.L."/>
            <person name="Taylor S.T."/>
            <person name="Ehtesham M.E.M."/>
            <person name="Najaraj S.H.N."/>
            <person name="Harsha G.H.G."/>
            <person name="Madugundu A.M."/>
            <person name="Renuse S.R."/>
            <person name="Holt D.H."/>
            <person name="Pandey A.P."/>
            <person name="Papenfuss A.P."/>
            <person name="Gasser R.B.G."/>
            <person name="Fischer K.F."/>
        </authorList>
    </citation>
    <scope>NUCLEOTIDE SEQUENCE</scope>
    <source>
        <strain evidence="4">SSS_KF_BRIS2020</strain>
    </source>
</reference>
<dbReference type="SUPFAM" id="SSF48576">
    <property type="entry name" value="Terpenoid synthases"/>
    <property type="match status" value="1"/>
</dbReference>
<dbReference type="PANTHER" id="PTHR12001">
    <property type="entry name" value="GERANYLGERANYL PYROPHOSPHATE SYNTHASE"/>
    <property type="match status" value="1"/>
</dbReference>
<evidence type="ECO:0000256" key="3">
    <source>
        <dbReference type="RuleBase" id="RU004466"/>
    </source>
</evidence>
<evidence type="ECO:0000313" key="6">
    <source>
        <dbReference type="EnsemblMetazoa" id="KAF7488900.1"/>
    </source>
</evidence>
<dbReference type="AlphaFoldDB" id="A0A132A761"/>
<dbReference type="Gene3D" id="1.10.600.10">
    <property type="entry name" value="Farnesyl Diphosphate Synthase"/>
    <property type="match status" value="1"/>
</dbReference>
<protein>
    <submittedName>
        <fullName evidence="4 5">Geranylgeranyl pyrophosphate synthase</fullName>
    </submittedName>
</protein>
<keyword evidence="2" id="KW-0460">Magnesium</keyword>
<dbReference type="GO" id="GO:0004659">
    <property type="term" value="F:prenyltransferase activity"/>
    <property type="evidence" value="ECO:0007669"/>
    <property type="project" value="InterPro"/>
</dbReference>
<keyword evidence="3" id="KW-0808">Transferase</keyword>
<accession>A0A132A761</accession>
<dbReference type="CDD" id="cd00685">
    <property type="entry name" value="Trans_IPPS_HT"/>
    <property type="match status" value="1"/>
</dbReference>
<sequence>MDQETTDQFNESDEEKLIEPYNYIVQNVGKKFRSSLIEAFNFWLQISDDKLRIITNIIEMLHNSSLLIDDIEDNATLRRGQPVAHSIFGIAKTINAANYIYFRCLNLLIKEFPEEIMPKAVKIFTEQLLELHRGQGMDIYWRDSFVCPSEQDYMDMVQRKTGGLFGLGVKLMQLFSTDQRNFSYLIKLLGTYFQIRDDYINLKSASYQENKSYCEDLTEGKFSFPIIHGILSNPSDKTLINILKQRTKNVELKKFAVDKIESFGSFEYTIRVMEKINQKARQEIERIGHNDHLYALLKNLEMF</sequence>
<reference evidence="6" key="4">
    <citation type="submission" date="2022-06" db="UniProtKB">
        <authorList>
            <consortium name="EnsemblMetazoa"/>
        </authorList>
    </citation>
    <scope>IDENTIFICATION</scope>
</reference>
<dbReference type="PROSITE" id="PS00444">
    <property type="entry name" value="POLYPRENYL_SYNTHASE_2"/>
    <property type="match status" value="1"/>
</dbReference>
<organism evidence="5 8">
    <name type="scientific">Sarcoptes scabiei</name>
    <name type="common">Itch mite</name>
    <name type="synonym">Acarus scabiei</name>
    <dbReference type="NCBI Taxonomy" id="52283"/>
    <lineage>
        <taxon>Eukaryota</taxon>
        <taxon>Metazoa</taxon>
        <taxon>Ecdysozoa</taxon>
        <taxon>Arthropoda</taxon>
        <taxon>Chelicerata</taxon>
        <taxon>Arachnida</taxon>
        <taxon>Acari</taxon>
        <taxon>Acariformes</taxon>
        <taxon>Sarcoptiformes</taxon>
        <taxon>Astigmata</taxon>
        <taxon>Psoroptidia</taxon>
        <taxon>Sarcoptoidea</taxon>
        <taxon>Sarcoptidae</taxon>
        <taxon>Sarcoptinae</taxon>
        <taxon>Sarcoptes</taxon>
    </lineage>
</organism>
<name>A0A132A761_SARSC</name>
<evidence type="ECO:0000313" key="4">
    <source>
        <dbReference type="EMBL" id="KAF7488900.1"/>
    </source>
</evidence>
<dbReference type="EMBL" id="WVUK01000065">
    <property type="protein sequence ID" value="KAF7488900.1"/>
    <property type="molecule type" value="Genomic_DNA"/>
</dbReference>
<evidence type="ECO:0000313" key="5">
    <source>
        <dbReference type="EMBL" id="KPM06719.1"/>
    </source>
</evidence>
<dbReference type="VEuPathDB" id="VectorBase:SSCA010495"/>
<evidence type="ECO:0000313" key="7">
    <source>
        <dbReference type="Proteomes" id="UP000070412"/>
    </source>
</evidence>
<dbReference type="InterPro" id="IPR008949">
    <property type="entry name" value="Isoprenoid_synthase_dom_sf"/>
</dbReference>